<sequence length="323" mass="34733">MTPILDLNIPDDANGERLDRALAALLPEMSRSRLKALIEAGNLTLAETGATINEPSLRVKPGQIYRLVVPDAAPPVPLGQHIALDIAYEDDDIIVVDKPAGMVVHPAPGNPDNTLVNALIAHCGDSLSGIGGVKRPGIVHRIDKDTSGLIIAAKNDTAHHALSKAFADHSIERAYKCLVWGLPSPKAGTIETLIGRHPTHRQKMAVVTRNGKEAITHYQVEQVFGLGASLVECRLETGRTHQIRVHMTHIGHPLIGDPVYGRATIARRAQLSDTAREAAKAFPRQALHAALLGVTHPRSGAYMEWESEIPADMQALALTLGTK</sequence>
<organism evidence="7 8">
    <name type="scientific">Dongia rigui</name>
    <dbReference type="NCBI Taxonomy" id="940149"/>
    <lineage>
        <taxon>Bacteria</taxon>
        <taxon>Pseudomonadati</taxon>
        <taxon>Pseudomonadota</taxon>
        <taxon>Alphaproteobacteria</taxon>
        <taxon>Rhodospirillales</taxon>
        <taxon>Dongiaceae</taxon>
        <taxon>Dongia</taxon>
    </lineage>
</organism>
<evidence type="ECO:0000259" key="6">
    <source>
        <dbReference type="Pfam" id="PF00849"/>
    </source>
</evidence>
<reference evidence="7 8" key="1">
    <citation type="journal article" date="2013" name="Antonie Van Leeuwenhoek">
        <title>Dongia rigui sp. nov., isolated from freshwater of a large wetland in Korea.</title>
        <authorList>
            <person name="Baik K.S."/>
            <person name="Hwang Y.M."/>
            <person name="Choi J.S."/>
            <person name="Kwon J."/>
            <person name="Seong C.N."/>
        </authorList>
    </citation>
    <scope>NUCLEOTIDE SEQUENCE [LARGE SCALE GENOMIC DNA]</scope>
    <source>
        <strain evidence="7 8">04SU4-P</strain>
    </source>
</reference>
<evidence type="ECO:0000313" key="7">
    <source>
        <dbReference type="EMBL" id="MDY0870362.1"/>
    </source>
</evidence>
<dbReference type="CDD" id="cd00165">
    <property type="entry name" value="S4"/>
    <property type="match status" value="1"/>
</dbReference>
<dbReference type="Pfam" id="PF00849">
    <property type="entry name" value="PseudoU_synth_2"/>
    <property type="match status" value="1"/>
</dbReference>
<comment type="catalytic activity">
    <reaction evidence="3">
        <text>uridine(1911/1915/1917) in 23S rRNA = pseudouridine(1911/1915/1917) in 23S rRNA</text>
        <dbReference type="Rhea" id="RHEA:42524"/>
        <dbReference type="Rhea" id="RHEA-COMP:10097"/>
        <dbReference type="Rhea" id="RHEA-COMP:10098"/>
        <dbReference type="ChEBI" id="CHEBI:65314"/>
        <dbReference type="ChEBI" id="CHEBI:65315"/>
        <dbReference type="EC" id="5.4.99.23"/>
    </reaction>
</comment>
<protein>
    <recommendedName>
        <fullName evidence="5">Pseudouridine synthase</fullName>
        <ecNumber evidence="5">5.4.99.-</ecNumber>
    </recommendedName>
</protein>
<evidence type="ECO:0000256" key="5">
    <source>
        <dbReference type="RuleBase" id="RU362028"/>
    </source>
</evidence>
<evidence type="ECO:0000256" key="4">
    <source>
        <dbReference type="PROSITE-ProRule" id="PRU00182"/>
    </source>
</evidence>
<keyword evidence="4" id="KW-0694">RNA-binding</keyword>
<comment type="function">
    <text evidence="5">Responsible for synthesis of pseudouridine from uracil.</text>
</comment>
<evidence type="ECO:0000256" key="1">
    <source>
        <dbReference type="ARBA" id="ARBA00010876"/>
    </source>
</evidence>
<dbReference type="InterPro" id="IPR006224">
    <property type="entry name" value="PsdUridine_synth_RluA-like_CS"/>
</dbReference>
<dbReference type="Gene3D" id="3.10.290.10">
    <property type="entry name" value="RNA-binding S4 domain"/>
    <property type="match status" value="1"/>
</dbReference>
<dbReference type="PANTHER" id="PTHR21600">
    <property type="entry name" value="MITOCHONDRIAL RNA PSEUDOURIDINE SYNTHASE"/>
    <property type="match status" value="1"/>
</dbReference>
<dbReference type="CDD" id="cd02869">
    <property type="entry name" value="PseudoU_synth_RluA_like"/>
    <property type="match status" value="1"/>
</dbReference>
<comment type="catalytic activity">
    <reaction evidence="5">
        <text>a uridine in RNA = a pseudouridine in RNA</text>
        <dbReference type="Rhea" id="RHEA:48348"/>
        <dbReference type="Rhea" id="RHEA-COMP:12068"/>
        <dbReference type="Rhea" id="RHEA-COMP:12069"/>
        <dbReference type="ChEBI" id="CHEBI:65314"/>
        <dbReference type="ChEBI" id="CHEBI:65315"/>
    </reaction>
</comment>
<dbReference type="InterPro" id="IPR006145">
    <property type="entry name" value="PsdUridine_synth_RsuA/RluA"/>
</dbReference>
<evidence type="ECO:0000313" key="8">
    <source>
        <dbReference type="Proteomes" id="UP001271769"/>
    </source>
</evidence>
<proteinExistence type="inferred from homology"/>
<dbReference type="EMBL" id="JAXCLX010000001">
    <property type="protein sequence ID" value="MDY0870362.1"/>
    <property type="molecule type" value="Genomic_DNA"/>
</dbReference>
<keyword evidence="8" id="KW-1185">Reference proteome</keyword>
<dbReference type="EC" id="5.4.99.-" evidence="5"/>
<dbReference type="InterPro" id="IPR050188">
    <property type="entry name" value="RluA_PseudoU_synthase"/>
</dbReference>
<comment type="caution">
    <text evidence="7">The sequence shown here is derived from an EMBL/GenBank/DDBJ whole genome shotgun (WGS) entry which is preliminary data.</text>
</comment>
<dbReference type="SUPFAM" id="SSF55120">
    <property type="entry name" value="Pseudouridine synthase"/>
    <property type="match status" value="1"/>
</dbReference>
<keyword evidence="2 5" id="KW-0413">Isomerase</keyword>
<dbReference type="NCBIfam" id="TIGR00005">
    <property type="entry name" value="rluA_subfam"/>
    <property type="match status" value="1"/>
</dbReference>
<dbReference type="Gene3D" id="3.30.2350.10">
    <property type="entry name" value="Pseudouridine synthase"/>
    <property type="match status" value="1"/>
</dbReference>
<evidence type="ECO:0000256" key="2">
    <source>
        <dbReference type="ARBA" id="ARBA00023235"/>
    </source>
</evidence>
<dbReference type="PROSITE" id="PS50889">
    <property type="entry name" value="S4"/>
    <property type="match status" value="1"/>
</dbReference>
<dbReference type="PROSITE" id="PS01129">
    <property type="entry name" value="PSI_RLU"/>
    <property type="match status" value="1"/>
</dbReference>
<dbReference type="Proteomes" id="UP001271769">
    <property type="component" value="Unassembled WGS sequence"/>
</dbReference>
<dbReference type="SUPFAM" id="SSF55174">
    <property type="entry name" value="Alpha-L RNA-binding motif"/>
    <property type="match status" value="1"/>
</dbReference>
<comment type="similarity">
    <text evidence="1 5">Belongs to the pseudouridine synthase RluA family.</text>
</comment>
<dbReference type="RefSeq" id="WP_320498549.1">
    <property type="nucleotide sequence ID" value="NZ_JAXCLX010000001.1"/>
</dbReference>
<dbReference type="PANTHER" id="PTHR21600:SF44">
    <property type="entry name" value="RIBOSOMAL LARGE SUBUNIT PSEUDOURIDINE SYNTHASE D"/>
    <property type="match status" value="1"/>
</dbReference>
<name>A0ABU5DSI5_9PROT</name>
<dbReference type="InterPro" id="IPR006225">
    <property type="entry name" value="PsdUridine_synth_RluC/D"/>
</dbReference>
<evidence type="ECO:0000256" key="3">
    <source>
        <dbReference type="ARBA" id="ARBA00036882"/>
    </source>
</evidence>
<gene>
    <name evidence="7" type="ORF">SMD31_00425</name>
</gene>
<accession>A0ABU5DSI5</accession>
<feature type="domain" description="Pseudouridine synthase RsuA/RluA-like" evidence="6">
    <location>
        <begin position="92"/>
        <end position="249"/>
    </location>
</feature>
<dbReference type="InterPro" id="IPR036986">
    <property type="entry name" value="S4_RNA-bd_sf"/>
</dbReference>
<dbReference type="InterPro" id="IPR020103">
    <property type="entry name" value="PsdUridine_synth_cat_dom_sf"/>
</dbReference>